<gene>
    <name evidence="1" type="ORF">DOTSEDRAFT_73582</name>
</gene>
<organism evidence="1 2">
    <name type="scientific">Dothistroma septosporum (strain NZE10 / CBS 128990)</name>
    <name type="common">Red band needle blight fungus</name>
    <name type="synonym">Mycosphaerella pini</name>
    <dbReference type="NCBI Taxonomy" id="675120"/>
    <lineage>
        <taxon>Eukaryota</taxon>
        <taxon>Fungi</taxon>
        <taxon>Dikarya</taxon>
        <taxon>Ascomycota</taxon>
        <taxon>Pezizomycotina</taxon>
        <taxon>Dothideomycetes</taxon>
        <taxon>Dothideomycetidae</taxon>
        <taxon>Mycosphaerellales</taxon>
        <taxon>Mycosphaerellaceae</taxon>
        <taxon>Dothistroma</taxon>
    </lineage>
</organism>
<dbReference type="OrthoDB" id="10601082at2759"/>
<reference evidence="2" key="1">
    <citation type="journal article" date="2012" name="PLoS Genet.">
        <title>The genomes of the fungal plant pathogens Cladosporium fulvum and Dothistroma septosporum reveal adaptation to different hosts and lifestyles but also signatures of common ancestry.</title>
        <authorList>
            <person name="de Wit P.J.G.M."/>
            <person name="van der Burgt A."/>
            <person name="Oekmen B."/>
            <person name="Stergiopoulos I."/>
            <person name="Abd-Elsalam K.A."/>
            <person name="Aerts A.L."/>
            <person name="Bahkali A.H."/>
            <person name="Beenen H.G."/>
            <person name="Chettri P."/>
            <person name="Cox M.P."/>
            <person name="Datema E."/>
            <person name="de Vries R.P."/>
            <person name="Dhillon B."/>
            <person name="Ganley A.R."/>
            <person name="Griffiths S.A."/>
            <person name="Guo Y."/>
            <person name="Hamelin R.C."/>
            <person name="Henrissat B."/>
            <person name="Kabir M.S."/>
            <person name="Jashni M.K."/>
            <person name="Kema G."/>
            <person name="Klaubauf S."/>
            <person name="Lapidus A."/>
            <person name="Levasseur A."/>
            <person name="Lindquist E."/>
            <person name="Mehrabi R."/>
            <person name="Ohm R.A."/>
            <person name="Owen T.J."/>
            <person name="Salamov A."/>
            <person name="Schwelm A."/>
            <person name="Schijlen E."/>
            <person name="Sun H."/>
            <person name="van den Burg H.A."/>
            <person name="van Ham R.C.H.J."/>
            <person name="Zhang S."/>
            <person name="Goodwin S.B."/>
            <person name="Grigoriev I.V."/>
            <person name="Collemare J."/>
            <person name="Bradshaw R.E."/>
        </authorList>
    </citation>
    <scope>NUCLEOTIDE SEQUENCE [LARGE SCALE GENOMIC DNA]</scope>
    <source>
        <strain evidence="2">NZE10 / CBS 128990</strain>
    </source>
</reference>
<evidence type="ECO:0000313" key="2">
    <source>
        <dbReference type="Proteomes" id="UP000016933"/>
    </source>
</evidence>
<dbReference type="HOGENOM" id="CLU_2885754_0_0_1"/>
<dbReference type="AlphaFoldDB" id="N1PFT7"/>
<reference evidence="1 2" key="2">
    <citation type="journal article" date="2012" name="PLoS Pathog.">
        <title>Diverse lifestyles and strategies of plant pathogenesis encoded in the genomes of eighteen Dothideomycetes fungi.</title>
        <authorList>
            <person name="Ohm R.A."/>
            <person name="Feau N."/>
            <person name="Henrissat B."/>
            <person name="Schoch C.L."/>
            <person name="Horwitz B.A."/>
            <person name="Barry K.W."/>
            <person name="Condon B.J."/>
            <person name="Copeland A.C."/>
            <person name="Dhillon B."/>
            <person name="Glaser F."/>
            <person name="Hesse C.N."/>
            <person name="Kosti I."/>
            <person name="LaButti K."/>
            <person name="Lindquist E.A."/>
            <person name="Lucas S."/>
            <person name="Salamov A.A."/>
            <person name="Bradshaw R.E."/>
            <person name="Ciuffetti L."/>
            <person name="Hamelin R.C."/>
            <person name="Kema G.H.J."/>
            <person name="Lawrence C."/>
            <person name="Scott J.A."/>
            <person name="Spatafora J.W."/>
            <person name="Turgeon B.G."/>
            <person name="de Wit P.J.G.M."/>
            <person name="Zhong S."/>
            <person name="Goodwin S.B."/>
            <person name="Grigoriev I.V."/>
        </authorList>
    </citation>
    <scope>NUCLEOTIDE SEQUENCE [LARGE SCALE GENOMIC DNA]</scope>
    <source>
        <strain evidence="2">NZE10 / CBS 128990</strain>
    </source>
</reference>
<evidence type="ECO:0000313" key="1">
    <source>
        <dbReference type="EMBL" id="EME41202.1"/>
    </source>
</evidence>
<name>N1PFT7_DOTSN</name>
<accession>N1PFT7</accession>
<proteinExistence type="predicted"/>
<dbReference type="Proteomes" id="UP000016933">
    <property type="component" value="Unassembled WGS sequence"/>
</dbReference>
<sequence>MVGNVKIPLLKALATRNLQYDLGTCKAYEAVREVEPVDELVQTASMALMIQNFPLYKILDPIS</sequence>
<dbReference type="EMBL" id="KB446542">
    <property type="protein sequence ID" value="EME41202.1"/>
    <property type="molecule type" value="Genomic_DNA"/>
</dbReference>
<keyword evidence="2" id="KW-1185">Reference proteome</keyword>
<protein>
    <submittedName>
        <fullName evidence="1">Uncharacterized protein</fullName>
    </submittedName>
</protein>